<dbReference type="EMBL" id="CP116669">
    <property type="protein sequence ID" value="WCI00637.1"/>
    <property type="molecule type" value="Genomic_DNA"/>
</dbReference>
<accession>A0ABY7RAV0</accession>
<dbReference type="Gene3D" id="2.180.10.10">
    <property type="entry name" value="RHS repeat-associated core"/>
    <property type="match status" value="1"/>
</dbReference>
<evidence type="ECO:0000313" key="2">
    <source>
        <dbReference type="EMBL" id="WCI00637.1"/>
    </source>
</evidence>
<organism evidence="2 3">
    <name type="scientific">Pseudomonas capeferrum</name>
    <dbReference type="NCBI Taxonomy" id="1495066"/>
    <lineage>
        <taxon>Bacteria</taxon>
        <taxon>Pseudomonadati</taxon>
        <taxon>Pseudomonadota</taxon>
        <taxon>Gammaproteobacteria</taxon>
        <taxon>Pseudomonadales</taxon>
        <taxon>Pseudomonadaceae</taxon>
        <taxon>Pseudomonas</taxon>
    </lineage>
</organism>
<evidence type="ECO:0000313" key="3">
    <source>
        <dbReference type="Proteomes" id="UP001214301"/>
    </source>
</evidence>
<sequence>MKNQANATQFFYQNGKLITVQTNQNRRAIFQAKGIPLAELCSEHARLLATEEKGSILQTDTREDDSLAYTAYGHASNLSRLQTLLGFNGEPFEAVSENYLLGPGYHRSFSPRLMRFQSPDDLSPFYKGGLNAYTYCVGDPINNIDPSGKSFVKWLKNTFSHRVERKISRITAFNEKVKNRNEALNEIINNPHYLKNNEPVPATSQNLMHLAEISANIKTMKSTLKSPTPLSTKDINYARKHKMRINISDSRLEAEYSNALIFIDSLNQNNRMSNTSKAIRQPPENPTIGVPPERNRDRFGYNPDN</sequence>
<dbReference type="NCBIfam" id="TIGR03696">
    <property type="entry name" value="Rhs_assc_core"/>
    <property type="match status" value="1"/>
</dbReference>
<name>A0ABY7RAV0_9PSED</name>
<feature type="region of interest" description="Disordered" evidence="1">
    <location>
        <begin position="274"/>
        <end position="305"/>
    </location>
</feature>
<dbReference type="InterPro" id="IPR022385">
    <property type="entry name" value="Rhs_assc_core"/>
</dbReference>
<dbReference type="SUPFAM" id="SSF56399">
    <property type="entry name" value="ADP-ribosylation"/>
    <property type="match status" value="1"/>
</dbReference>
<dbReference type="Proteomes" id="UP001214301">
    <property type="component" value="Chromosome"/>
</dbReference>
<protein>
    <submittedName>
        <fullName evidence="2">RHS repeat-associated core domain-containing protein</fullName>
    </submittedName>
</protein>
<evidence type="ECO:0000256" key="1">
    <source>
        <dbReference type="SAM" id="MobiDB-lite"/>
    </source>
</evidence>
<reference evidence="2 3" key="1">
    <citation type="journal article" date="2020" name="Front. Microbiol.">
        <title>Toward Biorecycling: Isolation of a Soil Bacterium That Grows on a Polyurethane Oligomer and Monomer.</title>
        <authorList>
            <person name="Espinosa M.J.C."/>
            <person name="Blanco A.C."/>
            <person name="Schmidgall T."/>
            <person name="Atanasoff-Kardjalieff A.K."/>
            <person name="Kappelmeyer U."/>
            <person name="Tischler D."/>
            <person name="Pieper D.H."/>
            <person name="Heipieper H.J."/>
            <person name="Eberlein C."/>
        </authorList>
    </citation>
    <scope>NUCLEOTIDE SEQUENCE [LARGE SCALE GENOMIC DNA]</scope>
    <source>
        <strain evidence="2 3">TDA1</strain>
    </source>
</reference>
<dbReference type="RefSeq" id="WP_156311250.1">
    <property type="nucleotide sequence ID" value="NZ_CP116669.1"/>
</dbReference>
<gene>
    <name evidence="2" type="ORF">PMC74_01665</name>
</gene>
<proteinExistence type="predicted"/>
<keyword evidence="3" id="KW-1185">Reference proteome</keyword>